<reference evidence="11" key="1">
    <citation type="submission" date="2015-06" db="UniProtKB">
        <authorList>
            <consortium name="EnsemblPlants"/>
        </authorList>
    </citation>
    <scope>IDENTIFICATION</scope>
</reference>
<organism evidence="11">
    <name type="scientific">Aegilops tauschii</name>
    <name type="common">Tausch's goatgrass</name>
    <name type="synonym">Aegilops squarrosa</name>
    <dbReference type="NCBI Taxonomy" id="37682"/>
    <lineage>
        <taxon>Eukaryota</taxon>
        <taxon>Viridiplantae</taxon>
        <taxon>Streptophyta</taxon>
        <taxon>Embryophyta</taxon>
        <taxon>Tracheophyta</taxon>
        <taxon>Spermatophyta</taxon>
        <taxon>Magnoliopsida</taxon>
        <taxon>Liliopsida</taxon>
        <taxon>Poales</taxon>
        <taxon>Poaceae</taxon>
        <taxon>BOP clade</taxon>
        <taxon>Pooideae</taxon>
        <taxon>Triticodae</taxon>
        <taxon>Triticeae</taxon>
        <taxon>Triticinae</taxon>
        <taxon>Aegilops</taxon>
    </lineage>
</organism>
<keyword evidence="6" id="KW-0256">Endoplasmic reticulum</keyword>
<evidence type="ECO:0000256" key="6">
    <source>
        <dbReference type="ARBA" id="ARBA00022824"/>
    </source>
</evidence>
<dbReference type="AlphaFoldDB" id="M8BGS9"/>
<evidence type="ECO:0000256" key="5">
    <source>
        <dbReference type="ARBA" id="ARBA00022692"/>
    </source>
</evidence>
<dbReference type="PANTHER" id="PTHR12317">
    <property type="entry name" value="DIACYLGLYCEROL O-ACYLTRANSFERASE"/>
    <property type="match status" value="1"/>
</dbReference>
<keyword evidence="8" id="KW-0443">Lipid metabolism</keyword>
<evidence type="ECO:0000256" key="7">
    <source>
        <dbReference type="ARBA" id="ARBA00022989"/>
    </source>
</evidence>
<evidence type="ECO:0000256" key="3">
    <source>
        <dbReference type="ARBA" id="ARBA00022516"/>
    </source>
</evidence>
<keyword evidence="4" id="KW-0808">Transferase</keyword>
<evidence type="ECO:0000313" key="11">
    <source>
        <dbReference type="EnsemblPlants" id="EMT24170"/>
    </source>
</evidence>
<evidence type="ECO:0000256" key="8">
    <source>
        <dbReference type="ARBA" id="ARBA00023098"/>
    </source>
</evidence>
<evidence type="ECO:0000256" key="2">
    <source>
        <dbReference type="ARBA" id="ARBA00005420"/>
    </source>
</evidence>
<dbReference type="Pfam" id="PF03982">
    <property type="entry name" value="DAGAT"/>
    <property type="match status" value="1"/>
</dbReference>
<evidence type="ECO:0008006" key="12">
    <source>
        <dbReference type="Google" id="ProtNLM"/>
    </source>
</evidence>
<dbReference type="GO" id="GO:0004144">
    <property type="term" value="F:diacylglycerol O-acyltransferase activity"/>
    <property type="evidence" value="ECO:0007669"/>
    <property type="project" value="TreeGrafter"/>
</dbReference>
<keyword evidence="10" id="KW-0012">Acyltransferase</keyword>
<dbReference type="GO" id="GO:0005789">
    <property type="term" value="C:endoplasmic reticulum membrane"/>
    <property type="evidence" value="ECO:0007669"/>
    <property type="project" value="UniProtKB-SubCell"/>
</dbReference>
<keyword evidence="7" id="KW-1133">Transmembrane helix</keyword>
<evidence type="ECO:0000256" key="1">
    <source>
        <dbReference type="ARBA" id="ARBA00004477"/>
    </source>
</evidence>
<sequence>MAGKNEEDGSTVFRPGTAASSPGTRHAALLHVRSLFGYEPHCAMPLGLWVLAAPMGFMPLPKMKILASSAVAFIRSRKGFVRIAIQTGCPLVPVFCFGQDRVYNWWRPGSNLLVKIAGVLKAPAIVFWVCNDAWSCSTSTSIKLDALTSNYKSYEATNLAQHVRE</sequence>
<evidence type="ECO:0000256" key="10">
    <source>
        <dbReference type="ARBA" id="ARBA00023315"/>
    </source>
</evidence>
<dbReference type="PANTHER" id="PTHR12317:SF65">
    <property type="entry name" value="ACYLTRANSFERASE"/>
    <property type="match status" value="1"/>
</dbReference>
<dbReference type="GO" id="GO:0019432">
    <property type="term" value="P:triglyceride biosynthetic process"/>
    <property type="evidence" value="ECO:0007669"/>
    <property type="project" value="TreeGrafter"/>
</dbReference>
<evidence type="ECO:0000256" key="4">
    <source>
        <dbReference type="ARBA" id="ARBA00022679"/>
    </source>
</evidence>
<dbReference type="EnsemblPlants" id="EMT24170">
    <property type="protein sequence ID" value="EMT24170"/>
    <property type="gene ID" value="F775_18754"/>
</dbReference>
<accession>M8BGS9</accession>
<dbReference type="InterPro" id="IPR007130">
    <property type="entry name" value="DAGAT"/>
</dbReference>
<protein>
    <recommendedName>
        <fullName evidence="12">Acyltransferase</fullName>
    </recommendedName>
</protein>
<comment type="subcellular location">
    <subcellularLocation>
        <location evidence="1">Endoplasmic reticulum membrane</location>
        <topology evidence="1">Multi-pass membrane protein</topology>
    </subcellularLocation>
</comment>
<proteinExistence type="inferred from homology"/>
<keyword evidence="5" id="KW-0812">Transmembrane</keyword>
<evidence type="ECO:0000256" key="9">
    <source>
        <dbReference type="ARBA" id="ARBA00023136"/>
    </source>
</evidence>
<keyword evidence="3" id="KW-0444">Lipid biosynthesis</keyword>
<comment type="similarity">
    <text evidence="2">Belongs to the diacylglycerol acyltransferase family.</text>
</comment>
<name>M8BGS9_AEGTA</name>
<keyword evidence="9" id="KW-0472">Membrane</keyword>